<accession>A0A4D7B6A0</accession>
<dbReference type="Pfam" id="PF13439">
    <property type="entry name" value="Glyco_transf_4"/>
    <property type="match status" value="1"/>
</dbReference>
<dbReference type="Gene3D" id="3.40.50.2000">
    <property type="entry name" value="Glycogen Phosphorylase B"/>
    <property type="match status" value="2"/>
</dbReference>
<evidence type="ECO:0000256" key="1">
    <source>
        <dbReference type="SAM" id="MobiDB-lite"/>
    </source>
</evidence>
<dbReference type="Pfam" id="PF00534">
    <property type="entry name" value="Glycos_transf_1"/>
    <property type="match status" value="1"/>
</dbReference>
<dbReference type="EMBL" id="CP039690">
    <property type="protein sequence ID" value="QCI69529.1"/>
    <property type="molecule type" value="Genomic_DNA"/>
</dbReference>
<keyword evidence="5" id="KW-1185">Reference proteome</keyword>
<dbReference type="InterPro" id="IPR028098">
    <property type="entry name" value="Glyco_trans_4-like_N"/>
</dbReference>
<dbReference type="AlphaFoldDB" id="A0A4D7B6A0"/>
<feature type="domain" description="Glycosyl transferase family 1" evidence="2">
    <location>
        <begin position="190"/>
        <end position="349"/>
    </location>
</feature>
<evidence type="ECO:0000313" key="5">
    <source>
        <dbReference type="Proteomes" id="UP000298781"/>
    </source>
</evidence>
<evidence type="ECO:0000259" key="3">
    <source>
        <dbReference type="Pfam" id="PF13439"/>
    </source>
</evidence>
<gene>
    <name evidence="4" type="ORF">E8M01_31820</name>
</gene>
<protein>
    <submittedName>
        <fullName evidence="4">Glycosyltransferase family 4 protein</fullName>
    </submittedName>
</protein>
<evidence type="ECO:0000259" key="2">
    <source>
        <dbReference type="Pfam" id="PF00534"/>
    </source>
</evidence>
<proteinExistence type="predicted"/>
<dbReference type="InterPro" id="IPR001296">
    <property type="entry name" value="Glyco_trans_1"/>
</dbReference>
<dbReference type="OrthoDB" id="9790710at2"/>
<dbReference type="KEGG" id="pstg:E8M01_31820"/>
<keyword evidence="4" id="KW-0808">Transferase</keyword>
<reference evidence="4 5" key="1">
    <citation type="submission" date="2019-04" db="EMBL/GenBank/DDBJ databases">
        <title>Phreatobacter aquaticus sp. nov.</title>
        <authorList>
            <person name="Choi A."/>
        </authorList>
    </citation>
    <scope>NUCLEOTIDE SEQUENCE [LARGE SCALE GENOMIC DNA]</scope>
    <source>
        <strain evidence="4 5">KCTC 52518</strain>
    </source>
</reference>
<dbReference type="GO" id="GO:0016757">
    <property type="term" value="F:glycosyltransferase activity"/>
    <property type="evidence" value="ECO:0007669"/>
    <property type="project" value="TreeGrafter"/>
</dbReference>
<dbReference type="Proteomes" id="UP000298781">
    <property type="component" value="Chromosome"/>
</dbReference>
<feature type="region of interest" description="Disordered" evidence="1">
    <location>
        <begin position="381"/>
        <end position="408"/>
    </location>
</feature>
<feature type="domain" description="Glycosyltransferase subfamily 4-like N-terminal" evidence="3">
    <location>
        <begin position="22"/>
        <end position="154"/>
    </location>
</feature>
<dbReference type="PANTHER" id="PTHR12526">
    <property type="entry name" value="GLYCOSYLTRANSFERASE"/>
    <property type="match status" value="1"/>
</dbReference>
<dbReference type="SUPFAM" id="SSF53756">
    <property type="entry name" value="UDP-Glycosyltransferase/glycogen phosphorylase"/>
    <property type="match status" value="1"/>
</dbReference>
<name>A0A4D7B6A0_9HYPH</name>
<evidence type="ECO:0000313" key="4">
    <source>
        <dbReference type="EMBL" id="QCI69529.1"/>
    </source>
</evidence>
<organism evidence="4 5">
    <name type="scientific">Phreatobacter stygius</name>
    <dbReference type="NCBI Taxonomy" id="1940610"/>
    <lineage>
        <taxon>Bacteria</taxon>
        <taxon>Pseudomonadati</taxon>
        <taxon>Pseudomonadota</taxon>
        <taxon>Alphaproteobacteria</taxon>
        <taxon>Hyphomicrobiales</taxon>
        <taxon>Phreatobacteraceae</taxon>
        <taxon>Phreatobacter</taxon>
    </lineage>
</organism>
<dbReference type="PANTHER" id="PTHR12526:SF638">
    <property type="entry name" value="SPORE COAT PROTEIN SA"/>
    <property type="match status" value="1"/>
</dbReference>
<sequence>MLPHLLCVGGEDHALRIPFLGELRDRGFHVSAASSGDGTAFSSAGLAHRTYHFDRFDSRGADLAAIGQLARVIAEVKPDIVQSFDTKPNLLAPFAVRGAVPVVRTINGMGWVFSSNGLRARALRPAYCALQWGASHWTASTVFQNTEDKAYFERYRLLGNSRAHLIRSSGIDIDAFERVRARGPSPAALRQQLGLGDAPIVMTVSRLTREKGIPTLLEAVSLVRQVRPEARFLLVGPRQSEGPFAIDQAAIDRLAPQVVVLGARSDVPALLDMADLFVLPTEYREGIPRVLLEAGLAGLPIVATQMPGCNDVVTDAWNGYLVPPRDPRALAARILDLLHDRGGARAMGRRSVALVRREFRLGVVVEQYSDLYRQILGERFQPTQAEPSSRPALAGDGGAHRRPSGEPE</sequence>
<dbReference type="CDD" id="cd03808">
    <property type="entry name" value="GT4_CapM-like"/>
    <property type="match status" value="1"/>
</dbReference>